<dbReference type="GO" id="GO:0030623">
    <property type="term" value="F:U5 snRNA binding"/>
    <property type="evidence" value="ECO:0007669"/>
    <property type="project" value="EnsemblFungi"/>
</dbReference>
<evidence type="ECO:0000259" key="12">
    <source>
        <dbReference type="SMART" id="SM01104"/>
    </source>
</evidence>
<dbReference type="GO" id="GO:0042393">
    <property type="term" value="F:histone binding"/>
    <property type="evidence" value="ECO:0007669"/>
    <property type="project" value="EnsemblFungi"/>
</dbReference>
<dbReference type="InterPro" id="IPR014722">
    <property type="entry name" value="Rib_uL2_dom2"/>
</dbReference>
<dbReference type="SMART" id="SM01104">
    <property type="entry name" value="CTD"/>
    <property type="match status" value="1"/>
</dbReference>
<feature type="domain" description="NusG-like N-terminal" evidence="10">
    <location>
        <begin position="271"/>
        <end position="362"/>
    </location>
</feature>
<dbReference type="GO" id="GO:0030620">
    <property type="term" value="F:U2 snRNA binding"/>
    <property type="evidence" value="ECO:0007669"/>
    <property type="project" value="EnsemblFungi"/>
</dbReference>
<dbReference type="CDD" id="cd06082">
    <property type="entry name" value="KOW_Spt5_2"/>
    <property type="match status" value="1"/>
</dbReference>
<dbReference type="InterPro" id="IPR041976">
    <property type="entry name" value="KOW_Spt5_3"/>
</dbReference>
<dbReference type="FunFam" id="2.30.30.30:FF:000058">
    <property type="entry name" value="Transcription elongation factor SPT5"/>
    <property type="match status" value="1"/>
</dbReference>
<feature type="compositionally biased region" description="Polar residues" evidence="9">
    <location>
        <begin position="1022"/>
        <end position="1035"/>
    </location>
</feature>
<dbReference type="Gene3D" id="3.30.70.940">
    <property type="entry name" value="NusG, N-terminal domain"/>
    <property type="match status" value="1"/>
</dbReference>
<dbReference type="GO" id="GO:0008298">
    <property type="term" value="P:intracellular mRNA localization"/>
    <property type="evidence" value="ECO:0007669"/>
    <property type="project" value="EnsemblFungi"/>
</dbReference>
<dbReference type="InterPro" id="IPR041973">
    <property type="entry name" value="KOW_Spt5_1"/>
</dbReference>
<reference evidence="14" key="1">
    <citation type="submission" date="2016-03" db="EMBL/GenBank/DDBJ databases">
        <authorList>
            <person name="Devillers H."/>
        </authorList>
    </citation>
    <scope>NUCLEOTIDE SEQUENCE [LARGE SCALE GENOMIC DNA]</scope>
</reference>
<feature type="domain" description="KOW" evidence="11">
    <location>
        <begin position="692"/>
        <end position="717"/>
    </location>
</feature>
<dbReference type="SUPFAM" id="SSF50104">
    <property type="entry name" value="Translation proteins SH3-like domain"/>
    <property type="match status" value="1"/>
</dbReference>
<dbReference type="InterPro" id="IPR008991">
    <property type="entry name" value="Translation_prot_SH3-like_sf"/>
</dbReference>
<dbReference type="GO" id="GO:0006368">
    <property type="term" value="P:transcription elongation by RNA polymerase II"/>
    <property type="evidence" value="ECO:0007669"/>
    <property type="project" value="TreeGrafter"/>
</dbReference>
<keyword evidence="4" id="KW-0507">mRNA processing</keyword>
<evidence type="ECO:0000256" key="3">
    <source>
        <dbReference type="ARBA" id="ARBA00020181"/>
    </source>
</evidence>
<dbReference type="OrthoDB" id="28901at2759"/>
<dbReference type="GO" id="GO:0006338">
    <property type="term" value="P:chromatin remodeling"/>
    <property type="evidence" value="ECO:0007669"/>
    <property type="project" value="EnsemblFungi"/>
</dbReference>
<evidence type="ECO:0000256" key="7">
    <source>
        <dbReference type="ARBA" id="ARBA00024691"/>
    </source>
</evidence>
<keyword evidence="5 8" id="KW-0804">Transcription</keyword>
<dbReference type="PANTHER" id="PTHR11125">
    <property type="entry name" value="SUPPRESSOR OF TY 5"/>
    <property type="match status" value="1"/>
</dbReference>
<comment type="similarity">
    <text evidence="2 8">Belongs to the SPT5 family.</text>
</comment>
<feature type="compositionally biased region" description="Gly residues" evidence="9">
    <location>
        <begin position="909"/>
        <end position="952"/>
    </location>
</feature>
<dbReference type="Pfam" id="PF11942">
    <property type="entry name" value="Spt5_N"/>
    <property type="match status" value="1"/>
</dbReference>
<dbReference type="GO" id="GO:0032968">
    <property type="term" value="P:positive regulation of transcription elongation by RNA polymerase II"/>
    <property type="evidence" value="ECO:0007669"/>
    <property type="project" value="EnsemblFungi"/>
</dbReference>
<feature type="domain" description="Spt5 C-terminal" evidence="12">
    <location>
        <begin position="889"/>
        <end position="1026"/>
    </location>
</feature>
<dbReference type="InterPro" id="IPR036735">
    <property type="entry name" value="NGN_dom_sf"/>
</dbReference>
<sequence>MSETKESTSDTTGSVENRATAVSNDAEIATNEGPNLETPNDANASGEGERAAETNNSEVENKSDEIGAANGVKRPREAEQNGDKSGAINNIEKSDASEKKADNEEQSREDDGGIKDADEISNVDEDEKATKEEGEGDDDEDEDDDDEEDEDDDEAGPRKKQRQERNRFLDIEAEVSDDDEEEEDDEESELVREGFITRGDEEEDDDTAGPERGDRLHRQLDQNLSKNSEEDAQKLAKELRERYGRSSSKQYRAAAQDGYVPQRFLLPSVDTATIWGVRCRPGREKDIVRKLLKKKFNLDKSMGNKKLKIMSIFQRDNYSGRIYIEAPKQSVIEKFTTGVSDIYPSQKLLIPVQELPLLLKPDKSDDVRLEEGSYVRVKRGIYKGDLAVIDQISENNLEVLLKIVPRLDYGKNDEVDADTNTRKQKRPTFAQRPPPQLFNPTMALRMDQANLYKRDDRHFTYRNDDYVDGYLFKSFRIQYLETKNIQPSVEELARFGSKEGDLDLTTISQTIRKAQAARVTFQVGDRVEILSGEQKGSKGFVTRTSADIIAVNLPQLRIKALEFPISSLRKIFEAGDHVTVVGGDHQGDAGLVLAVKNGQVTFVSDQTRANLTISANNLSKSMDSTPTSSEYALHDIVELSAKNVACVIQAGHDIFKILDDGGKVATITKGSILQKINTQRSRLTAVDNKGSEIKIGDTVVEKVGARREGQVLYIQTQQIFIVSKKITENAGVFLVNPMNVEAIASKDNVIAGVGSIDLSKMNPDIASKMRPPQQSLQQTRVGRDVALGKTVRVRSAGYKGQLGIVKDVNGEKATIELHSKSKHITVDKRKLMYYNKEGGEGITYDDLVNRRGRTPNARIGPSYVSAPRNMTTGGMPIGAGGPGSAALAGGMTPGWNSFEGGKTPAVNSGGSGGASAWGGASTWGGQGGSSTWGGQGSQGGQGGGASAWGGNGATSTWGGASAWGNKSSWGGASTWASGGENGAQSTWGGDKSSYGGGSVWGNRDGGTSTWGGGTSREANRDGGNSTWGNEANGNKSAWGDQGNRSSYGGGSTWGSR</sequence>
<feature type="region of interest" description="Disordered" evidence="9">
    <location>
        <begin position="414"/>
        <end position="437"/>
    </location>
</feature>
<dbReference type="CDD" id="cd06085">
    <property type="entry name" value="KOW_Spt5_5"/>
    <property type="match status" value="1"/>
</dbReference>
<dbReference type="GO" id="GO:0001042">
    <property type="term" value="F:RNA polymerase I core binding"/>
    <property type="evidence" value="ECO:0007669"/>
    <property type="project" value="EnsemblFungi"/>
</dbReference>
<dbReference type="AlphaFoldDB" id="A0A1G4JVL6"/>
<dbReference type="CDD" id="cd09888">
    <property type="entry name" value="NGN_Euk"/>
    <property type="match status" value="1"/>
</dbReference>
<dbReference type="GO" id="GO:0003729">
    <property type="term" value="F:mRNA binding"/>
    <property type="evidence" value="ECO:0007669"/>
    <property type="project" value="TreeGrafter"/>
</dbReference>
<dbReference type="GO" id="GO:0032044">
    <property type="term" value="C:DSIF complex"/>
    <property type="evidence" value="ECO:0007669"/>
    <property type="project" value="EnsemblFungi"/>
</dbReference>
<dbReference type="InterPro" id="IPR057936">
    <property type="entry name" value="KOWx_Spt5"/>
</dbReference>
<dbReference type="Pfam" id="PF12815">
    <property type="entry name" value="CTD"/>
    <property type="match status" value="1"/>
</dbReference>
<feature type="domain" description="KOW" evidence="11">
    <location>
        <begin position="571"/>
        <end position="598"/>
    </location>
</feature>
<dbReference type="Pfam" id="PF23290">
    <property type="entry name" value="KOW5_SPT5"/>
    <property type="match status" value="1"/>
</dbReference>
<dbReference type="GO" id="GO:2000232">
    <property type="term" value="P:regulation of rRNA processing"/>
    <property type="evidence" value="ECO:0007669"/>
    <property type="project" value="EnsemblFungi"/>
</dbReference>
<dbReference type="GO" id="GO:0033553">
    <property type="term" value="C:rDNA heterochromatin"/>
    <property type="evidence" value="ECO:0007669"/>
    <property type="project" value="EnsemblFungi"/>
</dbReference>
<dbReference type="FunFam" id="2.30.30.30:FF:000063">
    <property type="entry name" value="Transcription elongation factor SPT5"/>
    <property type="match status" value="1"/>
</dbReference>
<feature type="compositionally biased region" description="Low complexity" evidence="9">
    <location>
        <begin position="967"/>
        <end position="978"/>
    </location>
</feature>
<dbReference type="CDD" id="cd06081">
    <property type="entry name" value="KOW_Spt5_1"/>
    <property type="match status" value="1"/>
</dbReference>
<dbReference type="InterPro" id="IPR017071">
    <property type="entry name" value="TF_Spt5_eukaryote"/>
</dbReference>
<dbReference type="Proteomes" id="UP000190274">
    <property type="component" value="Chromosome G"/>
</dbReference>
<feature type="region of interest" description="Disordered" evidence="9">
    <location>
        <begin position="905"/>
        <end position="1056"/>
    </location>
</feature>
<feature type="domain" description="KOW" evidence="11">
    <location>
        <begin position="784"/>
        <end position="811"/>
    </location>
</feature>
<dbReference type="STRING" id="1266660.A0A1G4JVL6"/>
<dbReference type="Pfam" id="PF23284">
    <property type="entry name" value="KOW2_Spt5"/>
    <property type="match status" value="1"/>
</dbReference>
<dbReference type="InterPro" id="IPR041978">
    <property type="entry name" value="KOW_Spt5_5"/>
</dbReference>
<dbReference type="SMART" id="SM00738">
    <property type="entry name" value="NGN"/>
    <property type="match status" value="1"/>
</dbReference>
<organism evidence="13 14">
    <name type="scientific">Lachancea dasiensis</name>
    <dbReference type="NCBI Taxonomy" id="1072105"/>
    <lineage>
        <taxon>Eukaryota</taxon>
        <taxon>Fungi</taxon>
        <taxon>Dikarya</taxon>
        <taxon>Ascomycota</taxon>
        <taxon>Saccharomycotina</taxon>
        <taxon>Saccharomycetes</taxon>
        <taxon>Saccharomycetales</taxon>
        <taxon>Saccharomycetaceae</taxon>
        <taxon>Lachancea</taxon>
    </lineage>
</organism>
<dbReference type="InterPro" id="IPR039659">
    <property type="entry name" value="SPT5"/>
</dbReference>
<name>A0A1G4JVL6_9SACH</name>
<dbReference type="GO" id="GO:0000245">
    <property type="term" value="P:spliceosomal complex assembly"/>
    <property type="evidence" value="ECO:0007669"/>
    <property type="project" value="EnsemblFungi"/>
</dbReference>
<dbReference type="InterPro" id="IPR005100">
    <property type="entry name" value="NGN-domain"/>
</dbReference>
<dbReference type="InterPro" id="IPR006645">
    <property type="entry name" value="NGN-like_dom"/>
</dbReference>
<dbReference type="GO" id="GO:0003677">
    <property type="term" value="F:DNA binding"/>
    <property type="evidence" value="ECO:0007669"/>
    <property type="project" value="EnsemblFungi"/>
</dbReference>
<dbReference type="InterPro" id="IPR039385">
    <property type="entry name" value="NGN_Euk"/>
</dbReference>
<dbReference type="EMBL" id="LT598457">
    <property type="protein sequence ID" value="SCU95062.1"/>
    <property type="molecule type" value="Genomic_DNA"/>
</dbReference>
<dbReference type="InterPro" id="IPR041977">
    <property type="entry name" value="KOW_Spt5_4"/>
</dbReference>
<keyword evidence="6 8" id="KW-0539">Nucleus</keyword>
<accession>A0A1G4JVL6</accession>
<feature type="region of interest" description="Disordered" evidence="9">
    <location>
        <begin position="1"/>
        <end position="214"/>
    </location>
</feature>
<evidence type="ECO:0000259" key="11">
    <source>
        <dbReference type="SMART" id="SM00739"/>
    </source>
</evidence>
<feature type="compositionally biased region" description="Acidic residues" evidence="9">
    <location>
        <begin position="171"/>
        <end position="188"/>
    </location>
</feature>
<dbReference type="CDD" id="cd06083">
    <property type="entry name" value="KOW_Spt5_3"/>
    <property type="match status" value="1"/>
</dbReference>
<dbReference type="GO" id="GO:0017070">
    <property type="term" value="F:U6 snRNA binding"/>
    <property type="evidence" value="ECO:0007669"/>
    <property type="project" value="EnsemblFungi"/>
</dbReference>
<dbReference type="GO" id="GO:0070990">
    <property type="term" value="F:snRNP binding"/>
    <property type="evidence" value="ECO:0007669"/>
    <property type="project" value="EnsemblFungi"/>
</dbReference>
<dbReference type="Gene3D" id="2.30.30.30">
    <property type="match status" value="3"/>
</dbReference>
<dbReference type="PANTHER" id="PTHR11125:SF7">
    <property type="entry name" value="TRANSCRIPTION ELONGATION FACTOR SPT5"/>
    <property type="match status" value="1"/>
</dbReference>
<dbReference type="GO" id="GO:2001209">
    <property type="term" value="P:positive regulation of transcription elongation by RNA polymerase I"/>
    <property type="evidence" value="ECO:0007669"/>
    <property type="project" value="EnsemblFungi"/>
</dbReference>
<feature type="compositionally biased region" description="Acidic residues" evidence="9">
    <location>
        <begin position="134"/>
        <end position="154"/>
    </location>
</feature>
<evidence type="ECO:0000256" key="9">
    <source>
        <dbReference type="SAM" id="MobiDB-lite"/>
    </source>
</evidence>
<dbReference type="GO" id="GO:0000993">
    <property type="term" value="F:RNA polymerase II complex binding"/>
    <property type="evidence" value="ECO:0007669"/>
    <property type="project" value="EnsemblFungi"/>
</dbReference>
<feature type="compositionally biased region" description="Gly residues" evidence="9">
    <location>
        <begin position="1047"/>
        <end position="1056"/>
    </location>
</feature>
<evidence type="ECO:0000256" key="8">
    <source>
        <dbReference type="PIRNR" id="PIRNR036945"/>
    </source>
</evidence>
<protein>
    <recommendedName>
        <fullName evidence="3 8">Transcription elongation factor SPT5</fullName>
    </recommendedName>
</protein>
<evidence type="ECO:0000313" key="14">
    <source>
        <dbReference type="Proteomes" id="UP000190274"/>
    </source>
</evidence>
<dbReference type="InterPro" id="IPR024945">
    <property type="entry name" value="Spt5_C_dom"/>
</dbReference>
<dbReference type="GO" id="GO:0090262">
    <property type="term" value="P:regulation of transcription-coupled nucleotide-excision repair"/>
    <property type="evidence" value="ECO:0007669"/>
    <property type="project" value="EnsemblFungi"/>
</dbReference>
<feature type="domain" description="KOW" evidence="11">
    <location>
        <begin position="520"/>
        <end position="547"/>
    </location>
</feature>
<feature type="compositionally biased region" description="Basic and acidic residues" evidence="9">
    <location>
        <begin position="92"/>
        <end position="118"/>
    </location>
</feature>
<evidence type="ECO:0000256" key="2">
    <source>
        <dbReference type="ARBA" id="ARBA00006956"/>
    </source>
</evidence>
<dbReference type="GO" id="GO:0003727">
    <property type="term" value="F:single-stranded RNA binding"/>
    <property type="evidence" value="ECO:0007669"/>
    <property type="project" value="EnsemblFungi"/>
</dbReference>
<dbReference type="FunFam" id="3.30.70.940:FF:000005">
    <property type="entry name" value="Transcription elongation factor SPT5"/>
    <property type="match status" value="1"/>
</dbReference>
<dbReference type="GO" id="GO:0001179">
    <property type="term" value="F:RNA polymerase I general transcription initiation factor binding"/>
    <property type="evidence" value="ECO:0007669"/>
    <property type="project" value="EnsemblFungi"/>
</dbReference>
<evidence type="ECO:0000256" key="4">
    <source>
        <dbReference type="ARBA" id="ARBA00022664"/>
    </source>
</evidence>
<dbReference type="InterPro" id="IPR041975">
    <property type="entry name" value="KOW_Spt5_2"/>
</dbReference>
<feature type="domain" description="KOW" evidence="11">
    <location>
        <begin position="368"/>
        <end position="395"/>
    </location>
</feature>
<comment type="subcellular location">
    <subcellularLocation>
        <location evidence="1 8">Nucleus</location>
    </subcellularLocation>
</comment>
<proteinExistence type="inferred from homology"/>
<dbReference type="InterPro" id="IPR022581">
    <property type="entry name" value="Spt5_N"/>
</dbReference>
<evidence type="ECO:0000259" key="10">
    <source>
        <dbReference type="SMART" id="SM00738"/>
    </source>
</evidence>
<feature type="compositionally biased region" description="Polar residues" evidence="9">
    <location>
        <begin position="9"/>
        <end position="23"/>
    </location>
</feature>
<comment type="function">
    <text evidence="7 8">The SPT4-SPT5 complex mediates both activation and inhibition of transcription elongation, and plays a role in pre-mRNA processing. This complex seems to be important for the stability of the RNA polymerase II elongation machinery on the chromatin template but not for the inherent ability of this machinery to translocate down the gene.</text>
</comment>
<dbReference type="PIRSF" id="PIRSF036945">
    <property type="entry name" value="Spt5"/>
    <property type="match status" value="1"/>
</dbReference>
<dbReference type="GO" id="GO:0010508">
    <property type="term" value="P:positive regulation of autophagy"/>
    <property type="evidence" value="ECO:0007669"/>
    <property type="project" value="EnsemblFungi"/>
</dbReference>
<dbReference type="Pfam" id="PF23042">
    <property type="entry name" value="KOW1_SPT5"/>
    <property type="match status" value="1"/>
</dbReference>
<evidence type="ECO:0000256" key="6">
    <source>
        <dbReference type="ARBA" id="ARBA00023242"/>
    </source>
</evidence>
<dbReference type="GO" id="GO:0030619">
    <property type="term" value="F:U1 snRNA binding"/>
    <property type="evidence" value="ECO:0007669"/>
    <property type="project" value="EnsemblFungi"/>
</dbReference>
<dbReference type="GO" id="GO:2001208">
    <property type="term" value="P:negative regulation of transcription elongation by RNA polymerase I"/>
    <property type="evidence" value="ECO:0007669"/>
    <property type="project" value="EnsemblFungi"/>
</dbReference>
<gene>
    <name evidence="13" type="ORF">LADA_0G13190G</name>
</gene>
<dbReference type="InterPro" id="IPR005824">
    <property type="entry name" value="KOW"/>
</dbReference>
<evidence type="ECO:0000313" key="13">
    <source>
        <dbReference type="EMBL" id="SCU95062.1"/>
    </source>
</evidence>
<dbReference type="CDD" id="cd06084">
    <property type="entry name" value="KOW_Spt5_4"/>
    <property type="match status" value="1"/>
</dbReference>
<dbReference type="SMART" id="SM00739">
    <property type="entry name" value="KOW"/>
    <property type="match status" value="5"/>
</dbReference>
<dbReference type="GO" id="GO:0019843">
    <property type="term" value="F:rRNA binding"/>
    <property type="evidence" value="ECO:0007669"/>
    <property type="project" value="EnsemblFungi"/>
</dbReference>
<dbReference type="Pfam" id="PF23037">
    <property type="entry name" value="KOWx_SPT5"/>
    <property type="match status" value="1"/>
</dbReference>
<keyword evidence="14" id="KW-1185">Reference proteome</keyword>
<dbReference type="Pfam" id="PF03439">
    <property type="entry name" value="Spt5-NGN"/>
    <property type="match status" value="1"/>
</dbReference>
<dbReference type="Pfam" id="PF23291">
    <property type="entry name" value="KOW4_SPT5"/>
    <property type="match status" value="1"/>
</dbReference>
<evidence type="ECO:0000256" key="1">
    <source>
        <dbReference type="ARBA" id="ARBA00004123"/>
    </source>
</evidence>
<evidence type="ECO:0000256" key="5">
    <source>
        <dbReference type="ARBA" id="ARBA00023163"/>
    </source>
</evidence>
<dbReference type="GO" id="GO:0030621">
    <property type="term" value="F:U4 snRNA binding"/>
    <property type="evidence" value="ECO:0007669"/>
    <property type="project" value="EnsemblFungi"/>
</dbReference>